<evidence type="ECO:0000256" key="1">
    <source>
        <dbReference type="SAM" id="Coils"/>
    </source>
</evidence>
<dbReference type="CDD" id="cd06257">
    <property type="entry name" value="DnaJ"/>
    <property type="match status" value="1"/>
</dbReference>
<gene>
    <name evidence="4" type="ordered locus">CNE_1c16280</name>
</gene>
<evidence type="ECO:0000256" key="2">
    <source>
        <dbReference type="SAM" id="MobiDB-lite"/>
    </source>
</evidence>
<accession>G0EUY5</accession>
<feature type="region of interest" description="Disordered" evidence="2">
    <location>
        <begin position="169"/>
        <end position="203"/>
    </location>
</feature>
<dbReference type="InterPro" id="IPR001623">
    <property type="entry name" value="DnaJ_domain"/>
</dbReference>
<evidence type="ECO:0000313" key="4">
    <source>
        <dbReference type="EMBL" id="AEI76971.1"/>
    </source>
</evidence>
<proteinExistence type="predicted"/>
<dbReference type="GO" id="GO:0005737">
    <property type="term" value="C:cytoplasm"/>
    <property type="evidence" value="ECO:0007669"/>
    <property type="project" value="TreeGrafter"/>
</dbReference>
<dbReference type="HOGENOM" id="CLU_109257_0_0_4"/>
<dbReference type="Proteomes" id="UP000006798">
    <property type="component" value="Chromosome 1"/>
</dbReference>
<dbReference type="AlphaFoldDB" id="G0EUY5"/>
<dbReference type="InterPro" id="IPR036869">
    <property type="entry name" value="J_dom_sf"/>
</dbReference>
<dbReference type="GO" id="GO:0051082">
    <property type="term" value="F:unfolded protein binding"/>
    <property type="evidence" value="ECO:0007669"/>
    <property type="project" value="TreeGrafter"/>
</dbReference>
<feature type="domain" description="J" evidence="3">
    <location>
        <begin position="18"/>
        <end position="84"/>
    </location>
</feature>
<protein>
    <submittedName>
        <fullName evidence="4">DnaJ-class molecular chaperone</fullName>
    </submittedName>
</protein>
<evidence type="ECO:0000259" key="3">
    <source>
        <dbReference type="PROSITE" id="PS50076"/>
    </source>
</evidence>
<reference evidence="4 5" key="1">
    <citation type="journal article" date="2011" name="J. Bacteriol.">
        <title>Complete genome sequence of the type strain Cupriavidus necator N-1.</title>
        <authorList>
            <person name="Poehlein A."/>
            <person name="Kusian B."/>
            <person name="Friedrich B."/>
            <person name="Daniel R."/>
            <person name="Bowien B."/>
        </authorList>
    </citation>
    <scope>NUCLEOTIDE SEQUENCE [LARGE SCALE GENOMIC DNA]</scope>
    <source>
        <strain evidence="5">ATCC 43291 / DSM 13513 / CCUG 52238 / LMG 8453 / N-1</strain>
    </source>
</reference>
<name>G0EUY5_CUPNN</name>
<feature type="coiled-coil region" evidence="1">
    <location>
        <begin position="81"/>
        <end position="115"/>
    </location>
</feature>
<dbReference type="Gene3D" id="1.10.287.110">
    <property type="entry name" value="DnaJ domain"/>
    <property type="match status" value="1"/>
</dbReference>
<dbReference type="SMART" id="SM00271">
    <property type="entry name" value="DnaJ"/>
    <property type="match status" value="1"/>
</dbReference>
<organism evidence="4 5">
    <name type="scientific">Cupriavidus necator (strain ATCC 43291 / DSM 13513 / CCUG 52238 / LMG 8453 / N-1)</name>
    <name type="common">Ralstonia eutropha</name>
    <dbReference type="NCBI Taxonomy" id="1042878"/>
    <lineage>
        <taxon>Bacteria</taxon>
        <taxon>Pseudomonadati</taxon>
        <taxon>Pseudomonadota</taxon>
        <taxon>Betaproteobacteria</taxon>
        <taxon>Burkholderiales</taxon>
        <taxon>Burkholderiaceae</taxon>
        <taxon>Cupriavidus</taxon>
    </lineage>
</organism>
<dbReference type="Pfam" id="PF00226">
    <property type="entry name" value="DnaJ"/>
    <property type="match status" value="1"/>
</dbReference>
<dbReference type="EMBL" id="CP002877">
    <property type="protein sequence ID" value="AEI76971.1"/>
    <property type="molecule type" value="Genomic_DNA"/>
</dbReference>
<dbReference type="GO" id="GO:0051087">
    <property type="term" value="F:protein-folding chaperone binding"/>
    <property type="evidence" value="ECO:0007669"/>
    <property type="project" value="TreeGrafter"/>
</dbReference>
<dbReference type="PROSITE" id="PS50076">
    <property type="entry name" value="DNAJ_2"/>
    <property type="match status" value="1"/>
</dbReference>
<keyword evidence="1" id="KW-0175">Coiled coil</keyword>
<dbReference type="GO" id="GO:0044183">
    <property type="term" value="F:protein folding chaperone"/>
    <property type="evidence" value="ECO:0007669"/>
    <property type="project" value="TreeGrafter"/>
</dbReference>
<sequence length="216" mass="24522">MPARQPPSRQTPNRPMTTLYTTLGVQPDATLDEIKRAYRRAAMKWHPDRNLGREAEAHAAFQEIRDAYTILSDAGQRQIYDEVFEREMRRWQAEREAQEEQEREAQRESQRIAQEHYEKMLGIAMRFADDGHNRDVIFGVLLGRDCDAELAARIADSIWALQESRRASARAAHAPDTEAAQAPAGAGASNPDEAKPPRRHAGAFDSFWHGLFGIRS</sequence>
<dbReference type="SUPFAM" id="SSF46565">
    <property type="entry name" value="Chaperone J-domain"/>
    <property type="match status" value="1"/>
</dbReference>
<dbReference type="PANTHER" id="PTHR43948:SF10">
    <property type="entry name" value="MRJ, ISOFORM E"/>
    <property type="match status" value="1"/>
</dbReference>
<dbReference type="PANTHER" id="PTHR43948">
    <property type="entry name" value="DNAJ HOMOLOG SUBFAMILY B"/>
    <property type="match status" value="1"/>
</dbReference>
<evidence type="ECO:0000313" key="5">
    <source>
        <dbReference type="Proteomes" id="UP000006798"/>
    </source>
</evidence>
<feature type="compositionally biased region" description="Low complexity" evidence="2">
    <location>
        <begin position="169"/>
        <end position="188"/>
    </location>
</feature>
<dbReference type="KEGG" id="cnc:CNE_1c16280"/>
<dbReference type="PRINTS" id="PR00625">
    <property type="entry name" value="JDOMAIN"/>
</dbReference>